<dbReference type="PROSITE" id="PS51257">
    <property type="entry name" value="PROKAR_LIPOPROTEIN"/>
    <property type="match status" value="1"/>
</dbReference>
<keyword evidence="2" id="KW-1185">Reference proteome</keyword>
<dbReference type="KEGG" id="vg:55011288"/>
<gene>
    <name evidence="1" type="primary">42</name>
    <name evidence="1" type="ORF">SEA_VASH_42</name>
</gene>
<name>A0A411AYZ3_9CAUD</name>
<accession>A0A411AYZ3</accession>
<evidence type="ECO:0000313" key="1">
    <source>
        <dbReference type="EMBL" id="QAX93298.1"/>
    </source>
</evidence>
<sequence length="66" mass="6933">MKRVAAAVAGVVLVGALTVGCDDGPPCVDSHVETTWMPVFNGKTTTLQPVITTVCDRYAEPKETGK</sequence>
<dbReference type="Proteomes" id="UP000289278">
    <property type="component" value="Segment"/>
</dbReference>
<reference evidence="1 2" key="1">
    <citation type="submission" date="2019-01" db="EMBL/GenBank/DDBJ databases">
        <authorList>
            <person name="Terrell S.O."/>
            <person name="Kelly J.L."/>
            <person name="Nayek S."/>
            <person name="Klug H.M."/>
            <person name="Layton S.R."/>
            <person name="Kim T."/>
            <person name="Hughes L.E."/>
            <person name="Garlena R.A."/>
            <person name="Russell D.A."/>
            <person name="Pope W.H."/>
            <person name="Jacobs-Sera D."/>
            <person name="Hatfull G.F."/>
        </authorList>
    </citation>
    <scope>NUCLEOTIDE SEQUENCE [LARGE SCALE GENOMIC DNA]</scope>
</reference>
<dbReference type="RefSeq" id="YP_009819867.1">
    <property type="nucleotide sequence ID" value="NC_048154.1"/>
</dbReference>
<proteinExistence type="predicted"/>
<organism evidence="1 2">
    <name type="scientific">Streptomyces phage Vash</name>
    <dbReference type="NCBI Taxonomy" id="2510568"/>
    <lineage>
        <taxon>Viruses</taxon>
        <taxon>Duplodnaviria</taxon>
        <taxon>Heunggongvirae</taxon>
        <taxon>Uroviricota</taxon>
        <taxon>Caudoviricetes</taxon>
        <taxon>Colingsworthviridae</taxon>
        <taxon>Vashvirus</taxon>
        <taxon>Vashvirus vash</taxon>
    </lineage>
</organism>
<evidence type="ECO:0000313" key="2">
    <source>
        <dbReference type="Proteomes" id="UP000289278"/>
    </source>
</evidence>
<evidence type="ECO:0008006" key="3">
    <source>
        <dbReference type="Google" id="ProtNLM"/>
    </source>
</evidence>
<dbReference type="EMBL" id="MK450421">
    <property type="protein sequence ID" value="QAX93298.1"/>
    <property type="molecule type" value="Genomic_DNA"/>
</dbReference>
<dbReference type="GeneID" id="55011288"/>
<protein>
    <recommendedName>
        <fullName evidence="3">Lipoprotein</fullName>
    </recommendedName>
</protein>